<accession>A0A061RII1</accession>
<dbReference type="EMBL" id="GBEZ01015886">
    <property type="protein sequence ID" value="JAC70316.1"/>
    <property type="molecule type" value="Transcribed_RNA"/>
</dbReference>
<protein>
    <submittedName>
        <fullName evidence="1">Uncharacterized protein</fullName>
    </submittedName>
</protein>
<name>A0A061RII1_9CHLO</name>
<organism evidence="1">
    <name type="scientific">Tetraselmis sp. GSL018</name>
    <dbReference type="NCBI Taxonomy" id="582737"/>
    <lineage>
        <taxon>Eukaryota</taxon>
        <taxon>Viridiplantae</taxon>
        <taxon>Chlorophyta</taxon>
        <taxon>core chlorophytes</taxon>
        <taxon>Chlorodendrophyceae</taxon>
        <taxon>Chlorodendrales</taxon>
        <taxon>Chlorodendraceae</taxon>
        <taxon>Tetraselmis</taxon>
    </lineage>
</organism>
<dbReference type="AlphaFoldDB" id="A0A061RII1"/>
<reference evidence="1" key="1">
    <citation type="submission" date="2014-05" db="EMBL/GenBank/DDBJ databases">
        <title>The transcriptome of the halophilic microalga Tetraselmis sp. GSL018 isolated from the Great Salt Lake, Utah.</title>
        <authorList>
            <person name="Jinkerson R.E."/>
            <person name="D'Adamo S."/>
            <person name="Posewitz M.C."/>
        </authorList>
    </citation>
    <scope>NUCLEOTIDE SEQUENCE</scope>
    <source>
        <strain evidence="1">GSL018</strain>
    </source>
</reference>
<gene>
    <name evidence="1" type="ORF">TSPGSL018_4422</name>
</gene>
<proteinExistence type="predicted"/>
<sequence length="142" mass="15785">MSQRRLYLYYLITPKIRRSSHPPSLPFKPGLVLGRCSNRNNAVKHPLLVPCIPLCCNPSSICLLTGCACVFDCFLSFCPVSLCKSTVVALQPSCCGYQAERVPQASPHTPFFSSLLSHESFGMKCGLLPPKRRDFFRPEFSG</sequence>
<evidence type="ECO:0000313" key="1">
    <source>
        <dbReference type="EMBL" id="JAC70316.1"/>
    </source>
</evidence>